<protein>
    <submittedName>
        <fullName evidence="1">Alpha/beta fold hydrolase</fullName>
    </submittedName>
</protein>
<reference evidence="1 2" key="1">
    <citation type="submission" date="2020-04" db="EMBL/GenBank/DDBJ databases">
        <title>Genome sequencing of novel species.</title>
        <authorList>
            <person name="Heo J."/>
            <person name="Kim S.-J."/>
            <person name="Kim J.-S."/>
            <person name="Hong S.-B."/>
            <person name="Kwon S.-W."/>
        </authorList>
    </citation>
    <scope>NUCLEOTIDE SEQUENCE [LARGE SCALE GENOMIC DNA]</scope>
    <source>
        <strain evidence="1 2">GN2-R2</strain>
    </source>
</reference>
<dbReference type="InterPro" id="IPR008886">
    <property type="entry name" value="UPF0227/Esterase_YqiA"/>
</dbReference>
<organism evidence="1 2">
    <name type="scientific">Massilia forsythiae</name>
    <dbReference type="NCBI Taxonomy" id="2728020"/>
    <lineage>
        <taxon>Bacteria</taxon>
        <taxon>Pseudomonadati</taxon>
        <taxon>Pseudomonadota</taxon>
        <taxon>Betaproteobacteria</taxon>
        <taxon>Burkholderiales</taxon>
        <taxon>Oxalobacteraceae</taxon>
        <taxon>Telluria group</taxon>
        <taxon>Massilia</taxon>
    </lineage>
</organism>
<proteinExistence type="predicted"/>
<name>A0A7Z2VWL9_9BURK</name>
<dbReference type="Proteomes" id="UP000502415">
    <property type="component" value="Chromosome"/>
</dbReference>
<dbReference type="PANTHER" id="PTHR35602:SF3">
    <property type="entry name" value="ESTERASE YQIA"/>
    <property type="match status" value="1"/>
</dbReference>
<dbReference type="Gene3D" id="3.40.50.1820">
    <property type="entry name" value="alpha/beta hydrolase"/>
    <property type="match status" value="1"/>
</dbReference>
<gene>
    <name evidence="1" type="ORF">HH212_11640</name>
</gene>
<dbReference type="RefSeq" id="WP_170202623.1">
    <property type="nucleotide sequence ID" value="NZ_CP051685.1"/>
</dbReference>
<accession>A0A7Z2VWL9</accession>
<evidence type="ECO:0000313" key="2">
    <source>
        <dbReference type="Proteomes" id="UP000502415"/>
    </source>
</evidence>
<dbReference type="GO" id="GO:0016787">
    <property type="term" value="F:hydrolase activity"/>
    <property type="evidence" value="ECO:0007669"/>
    <property type="project" value="UniProtKB-KW"/>
</dbReference>
<dbReference type="KEGG" id="mfy:HH212_11640"/>
<dbReference type="EMBL" id="CP051685">
    <property type="protein sequence ID" value="QJE00591.1"/>
    <property type="molecule type" value="Genomic_DNA"/>
</dbReference>
<keyword evidence="1" id="KW-0378">Hydrolase</keyword>
<dbReference type="AlphaFoldDB" id="A0A7Z2VWL9"/>
<dbReference type="Pfam" id="PF05728">
    <property type="entry name" value="UPF0227"/>
    <property type="match status" value="1"/>
</dbReference>
<dbReference type="InterPro" id="IPR029058">
    <property type="entry name" value="AB_hydrolase_fold"/>
</dbReference>
<evidence type="ECO:0000313" key="1">
    <source>
        <dbReference type="EMBL" id="QJE00591.1"/>
    </source>
</evidence>
<sequence length="218" mass="23642">MNAPAPAQCPEYLLYLHGFRSSPRSYKARVVQERLTRAGLAGKLICPQLPASPRAAMELVLTLVERHARADANRVAIVGSSLGGFYATWLAERFGCRAALVNPAVDPLKNLEQHVGVTTAWHSDAPFEFKRDYIDELAALKIAGITRPQRYYLLAATGDEVLDYRDMLAHYAGAPGHLIQGGDHAVSDFERYVDAVLAFCGFAAADGTEGAAGSDPRQ</sequence>
<dbReference type="PANTHER" id="PTHR35602">
    <property type="entry name" value="ESTERASE YQIA-RELATED"/>
    <property type="match status" value="1"/>
</dbReference>
<keyword evidence="2" id="KW-1185">Reference proteome</keyword>
<dbReference type="SUPFAM" id="SSF53474">
    <property type="entry name" value="alpha/beta-Hydrolases"/>
    <property type="match status" value="1"/>
</dbReference>